<reference evidence="2" key="1">
    <citation type="submission" date="2015-07" db="EMBL/GenBank/DDBJ databases">
        <title>MeaNS - Measles Nucleotide Surveillance Program.</title>
        <authorList>
            <person name="Tran T."/>
            <person name="Druce J."/>
        </authorList>
    </citation>
    <scope>NUCLEOTIDE SEQUENCE</scope>
    <source>
        <strain evidence="2">UCB-OBI-ISO-001</strain>
        <tissue evidence="2">Gonad</tissue>
    </source>
</reference>
<accession>A0A0L8GR35</accession>
<feature type="chain" id="PRO_5005583160" evidence="1">
    <location>
        <begin position="18"/>
        <end position="58"/>
    </location>
</feature>
<keyword evidence="1" id="KW-0732">Signal</keyword>
<dbReference type="AlphaFoldDB" id="A0A0L8GR35"/>
<dbReference type="EMBL" id="KQ420761">
    <property type="protein sequence ID" value="KOF79443.1"/>
    <property type="molecule type" value="Genomic_DNA"/>
</dbReference>
<evidence type="ECO:0000256" key="1">
    <source>
        <dbReference type="SAM" id="SignalP"/>
    </source>
</evidence>
<sequence>MWTMLLMIAYCVHMCIKQHAFVDNQQVGWCIYFAIDSFQVCECACAHMYVEMKNAQMS</sequence>
<gene>
    <name evidence="2" type="ORF">OCBIM_22029490mg</name>
</gene>
<organism evidence="2">
    <name type="scientific">Octopus bimaculoides</name>
    <name type="common">California two-spotted octopus</name>
    <dbReference type="NCBI Taxonomy" id="37653"/>
    <lineage>
        <taxon>Eukaryota</taxon>
        <taxon>Metazoa</taxon>
        <taxon>Spiralia</taxon>
        <taxon>Lophotrochozoa</taxon>
        <taxon>Mollusca</taxon>
        <taxon>Cephalopoda</taxon>
        <taxon>Coleoidea</taxon>
        <taxon>Octopodiformes</taxon>
        <taxon>Octopoda</taxon>
        <taxon>Incirrata</taxon>
        <taxon>Octopodidae</taxon>
        <taxon>Octopus</taxon>
    </lineage>
</organism>
<feature type="signal peptide" evidence="1">
    <location>
        <begin position="1"/>
        <end position="17"/>
    </location>
</feature>
<proteinExistence type="predicted"/>
<evidence type="ECO:0000313" key="2">
    <source>
        <dbReference type="EMBL" id="KOF79443.1"/>
    </source>
</evidence>
<protein>
    <submittedName>
        <fullName evidence="2">Uncharacterized protein</fullName>
    </submittedName>
</protein>
<name>A0A0L8GR35_OCTBM</name>